<evidence type="ECO:0000256" key="2">
    <source>
        <dbReference type="ARBA" id="ARBA00022448"/>
    </source>
</evidence>
<evidence type="ECO:0000259" key="5">
    <source>
        <dbReference type="PROSITE" id="PS50893"/>
    </source>
</evidence>
<dbReference type="PANTHER" id="PTHR42734:SF17">
    <property type="entry name" value="METAL TRANSPORT SYSTEM ATP-BINDING PROTEIN TM_0124-RELATED"/>
    <property type="match status" value="1"/>
</dbReference>
<dbReference type="SUPFAM" id="SSF52540">
    <property type="entry name" value="P-loop containing nucleoside triphosphate hydrolases"/>
    <property type="match status" value="1"/>
</dbReference>
<keyword evidence="2" id="KW-0813">Transport</keyword>
<dbReference type="InterPro" id="IPR003593">
    <property type="entry name" value="AAA+_ATPase"/>
</dbReference>
<name>A0A0D1A911_9LACO</name>
<dbReference type="PATRIC" id="fig|1335616.4.peg.219"/>
<comment type="caution">
    <text evidence="6">The sequence shown here is derived from an EMBL/GenBank/DDBJ whole genome shotgun (WGS) entry which is preliminary data.</text>
</comment>
<dbReference type="PANTHER" id="PTHR42734">
    <property type="entry name" value="METAL TRANSPORT SYSTEM ATP-BINDING PROTEIN TM_0124-RELATED"/>
    <property type="match status" value="1"/>
</dbReference>
<dbReference type="InterPro" id="IPR050153">
    <property type="entry name" value="Metal_Ion_Import_ABC"/>
</dbReference>
<evidence type="ECO:0000256" key="4">
    <source>
        <dbReference type="ARBA" id="ARBA00022840"/>
    </source>
</evidence>
<evidence type="ECO:0000256" key="3">
    <source>
        <dbReference type="ARBA" id="ARBA00022741"/>
    </source>
</evidence>
<dbReference type="InterPro" id="IPR027417">
    <property type="entry name" value="P-loop_NTPase"/>
</dbReference>
<reference evidence="6 7" key="1">
    <citation type="submission" date="2013-08" db="EMBL/GenBank/DDBJ databases">
        <title>Lactobacillus wasatchii sp. WDC04, a late gas producing bacteria isolated from aged chedder cheese.</title>
        <authorList>
            <person name="Oberg C.J."/>
            <person name="Culumber M."/>
            <person name="McMahon D.J."/>
            <person name="Broadbent J.R."/>
            <person name="Oberg T.S."/>
            <person name="Ortaki F."/>
        </authorList>
    </citation>
    <scope>NUCLEOTIDE SEQUENCE [LARGE SCALE GENOMIC DNA]</scope>
    <source>
        <strain evidence="6 7">WDC04</strain>
    </source>
</reference>
<proteinExistence type="inferred from homology"/>
<dbReference type="STRING" id="1335616.WDC_0220"/>
<dbReference type="GO" id="GO:0005524">
    <property type="term" value="F:ATP binding"/>
    <property type="evidence" value="ECO:0007669"/>
    <property type="project" value="UniProtKB-KW"/>
</dbReference>
<dbReference type="Proteomes" id="UP000032279">
    <property type="component" value="Unassembled WGS sequence"/>
</dbReference>
<organism evidence="6 7">
    <name type="scientific">Paucilactobacillus wasatchensis</name>
    <dbReference type="NCBI Taxonomy" id="1335616"/>
    <lineage>
        <taxon>Bacteria</taxon>
        <taxon>Bacillati</taxon>
        <taxon>Bacillota</taxon>
        <taxon>Bacilli</taxon>
        <taxon>Lactobacillales</taxon>
        <taxon>Lactobacillaceae</taxon>
        <taxon>Paucilactobacillus</taxon>
    </lineage>
</organism>
<dbReference type="InterPro" id="IPR003439">
    <property type="entry name" value="ABC_transporter-like_ATP-bd"/>
</dbReference>
<evidence type="ECO:0000313" key="7">
    <source>
        <dbReference type="Proteomes" id="UP000032279"/>
    </source>
</evidence>
<dbReference type="EMBL" id="AWTT01000003">
    <property type="protein sequence ID" value="KIS04157.1"/>
    <property type="molecule type" value="Genomic_DNA"/>
</dbReference>
<protein>
    <submittedName>
        <fullName evidence="6">Zinc ABC transporter, ATP-binding protein</fullName>
    </submittedName>
</protein>
<dbReference type="AlphaFoldDB" id="A0A0D1A911"/>
<evidence type="ECO:0000256" key="1">
    <source>
        <dbReference type="ARBA" id="ARBA00005417"/>
    </source>
</evidence>
<dbReference type="Pfam" id="PF00005">
    <property type="entry name" value="ABC_tran"/>
    <property type="match status" value="1"/>
</dbReference>
<dbReference type="SMART" id="SM00382">
    <property type="entry name" value="AAA"/>
    <property type="match status" value="1"/>
</dbReference>
<keyword evidence="3" id="KW-0547">Nucleotide-binding</keyword>
<comment type="similarity">
    <text evidence="1">Belongs to the ABC transporter superfamily.</text>
</comment>
<evidence type="ECO:0000313" key="6">
    <source>
        <dbReference type="EMBL" id="KIS04157.1"/>
    </source>
</evidence>
<dbReference type="Gene3D" id="3.40.50.300">
    <property type="entry name" value="P-loop containing nucleotide triphosphate hydrolases"/>
    <property type="match status" value="1"/>
</dbReference>
<accession>A0A0D1A911</accession>
<dbReference type="GO" id="GO:0016887">
    <property type="term" value="F:ATP hydrolysis activity"/>
    <property type="evidence" value="ECO:0007669"/>
    <property type="project" value="InterPro"/>
</dbReference>
<feature type="domain" description="ABC transporter" evidence="5">
    <location>
        <begin position="1"/>
        <end position="225"/>
    </location>
</feature>
<dbReference type="PROSITE" id="PS50893">
    <property type="entry name" value="ABC_TRANSPORTER_2"/>
    <property type="match status" value="1"/>
</dbReference>
<gene>
    <name evidence="6" type="primary">znuC</name>
    <name evidence="6" type="ORF">WDC_0220</name>
</gene>
<keyword evidence="4 6" id="KW-0067">ATP-binding</keyword>
<keyword evidence="7" id="KW-1185">Reference proteome</keyword>
<sequence>MTIKHLALSYGAKSVIKDLNFSLQKGSFTVILGENGVGKTTLVRSLLGQLTPKAGSINFFNQERDIKLGYVPQFRNLDEEYPLTIREFVALNLYHGWMPWLNATEKKRVDRAIKQTNLVAIQDRPLGQASGGEKQRAYLAQALIEHPNLLILDESTASLDVGMKYELLALVAQLQEQQQLSVLFVTHDLPLARQFADHFLLMEHDRYQTGTMDQLKVSRVGEAHV</sequence>